<dbReference type="SUPFAM" id="SSF56436">
    <property type="entry name" value="C-type lectin-like"/>
    <property type="match status" value="2"/>
</dbReference>
<dbReference type="Proteomes" id="UP000298663">
    <property type="component" value="Unassembled WGS sequence"/>
</dbReference>
<dbReference type="SMART" id="SM00034">
    <property type="entry name" value="CLECT"/>
    <property type="match status" value="2"/>
</dbReference>
<reference evidence="3 4" key="1">
    <citation type="journal article" date="2015" name="Genome Biol.">
        <title>Comparative genomics of Steinernema reveals deeply conserved gene regulatory networks.</title>
        <authorList>
            <person name="Dillman A.R."/>
            <person name="Macchietto M."/>
            <person name="Porter C.F."/>
            <person name="Rogers A."/>
            <person name="Williams B."/>
            <person name="Antoshechkin I."/>
            <person name="Lee M.M."/>
            <person name="Goodwin Z."/>
            <person name="Lu X."/>
            <person name="Lewis E.E."/>
            <person name="Goodrich-Blair H."/>
            <person name="Stock S.P."/>
            <person name="Adams B.J."/>
            <person name="Sternberg P.W."/>
            <person name="Mortazavi A."/>
        </authorList>
    </citation>
    <scope>NUCLEOTIDE SEQUENCE [LARGE SCALE GENOMIC DNA]</scope>
    <source>
        <strain evidence="3 4">ALL</strain>
    </source>
</reference>
<protein>
    <recommendedName>
        <fullName evidence="2">C-type lectin domain-containing protein</fullName>
    </recommendedName>
</protein>
<dbReference type="Gene3D" id="3.10.100.10">
    <property type="entry name" value="Mannose-Binding Protein A, subunit A"/>
    <property type="match status" value="2"/>
</dbReference>
<dbReference type="InterPro" id="IPR016187">
    <property type="entry name" value="CTDL_fold"/>
</dbReference>
<dbReference type="Pfam" id="PF00059">
    <property type="entry name" value="Lectin_C"/>
    <property type="match status" value="1"/>
</dbReference>
<dbReference type="OrthoDB" id="5838060at2759"/>
<dbReference type="InterPro" id="IPR050111">
    <property type="entry name" value="C-type_lectin/snaclec_domain"/>
</dbReference>
<dbReference type="STRING" id="34508.A0A4U5MMN6"/>
<feature type="domain" description="C-type lectin" evidence="2">
    <location>
        <begin position="184"/>
        <end position="295"/>
    </location>
</feature>
<dbReference type="CDD" id="cd00037">
    <property type="entry name" value="CLECT"/>
    <property type="match status" value="2"/>
</dbReference>
<dbReference type="InterPro" id="IPR001304">
    <property type="entry name" value="C-type_lectin-like"/>
</dbReference>
<evidence type="ECO:0000259" key="2">
    <source>
        <dbReference type="PROSITE" id="PS50041"/>
    </source>
</evidence>
<dbReference type="AlphaFoldDB" id="A0A4U5MMN6"/>
<dbReference type="EMBL" id="AZBU02000007">
    <property type="protein sequence ID" value="TKR70744.1"/>
    <property type="molecule type" value="Genomic_DNA"/>
</dbReference>
<feature type="chain" id="PRO_5020652004" description="C-type lectin domain-containing protein" evidence="1">
    <location>
        <begin position="20"/>
        <end position="299"/>
    </location>
</feature>
<evidence type="ECO:0000313" key="3">
    <source>
        <dbReference type="EMBL" id="TKR70744.1"/>
    </source>
</evidence>
<keyword evidence="4" id="KW-1185">Reference proteome</keyword>
<sequence>MPWLFIFLLALLVIEASLASPTCPRNGILNHNKSKCFFIVTVPASFDHAALICNQTGLQFASITSEEDNQIVAAAAKDKLRMIPKSNLELFLGGEVINGKVVWENKDSATFVNSKGTFLSDSKYYIILNARSEWSTLDMMYNFNVEMPFLCEAKLFEQRKGPEYTNPTTSVPKPSQYDVTWKKRGNTLYYFSKNKKTWKDAEEFCVSQGGHLASIANQPENDYVNEHSEPYSWIGAKSTFKDFTYSWVDGSEMNYDAWEEINEPRNPRKMHNCAIIHEGQWFAEMCLNENYFVCKKNCA</sequence>
<proteinExistence type="predicted"/>
<dbReference type="PROSITE" id="PS50041">
    <property type="entry name" value="C_TYPE_LECTIN_2"/>
    <property type="match status" value="1"/>
</dbReference>
<evidence type="ECO:0000313" key="4">
    <source>
        <dbReference type="Proteomes" id="UP000298663"/>
    </source>
</evidence>
<reference evidence="3 4" key="2">
    <citation type="journal article" date="2019" name="G3 (Bethesda)">
        <title>Hybrid Assembly of the Genome of the Entomopathogenic Nematode Steinernema carpocapsae Identifies the X-Chromosome.</title>
        <authorList>
            <person name="Serra L."/>
            <person name="Macchietto M."/>
            <person name="Macias-Munoz A."/>
            <person name="McGill C.J."/>
            <person name="Rodriguez I.M."/>
            <person name="Rodriguez B."/>
            <person name="Murad R."/>
            <person name="Mortazavi A."/>
        </authorList>
    </citation>
    <scope>NUCLEOTIDE SEQUENCE [LARGE SCALE GENOMIC DNA]</scope>
    <source>
        <strain evidence="3 4">ALL</strain>
    </source>
</reference>
<gene>
    <name evidence="3" type="ORF">L596_022729</name>
</gene>
<keyword evidence="1" id="KW-0732">Signal</keyword>
<organism evidence="3 4">
    <name type="scientific">Steinernema carpocapsae</name>
    <name type="common">Entomopathogenic nematode</name>
    <dbReference type="NCBI Taxonomy" id="34508"/>
    <lineage>
        <taxon>Eukaryota</taxon>
        <taxon>Metazoa</taxon>
        <taxon>Ecdysozoa</taxon>
        <taxon>Nematoda</taxon>
        <taxon>Chromadorea</taxon>
        <taxon>Rhabditida</taxon>
        <taxon>Tylenchina</taxon>
        <taxon>Panagrolaimomorpha</taxon>
        <taxon>Strongyloidoidea</taxon>
        <taxon>Steinernematidae</taxon>
        <taxon>Steinernema</taxon>
    </lineage>
</organism>
<evidence type="ECO:0000256" key="1">
    <source>
        <dbReference type="SAM" id="SignalP"/>
    </source>
</evidence>
<name>A0A4U5MMN6_STECR</name>
<comment type="caution">
    <text evidence="3">The sequence shown here is derived from an EMBL/GenBank/DDBJ whole genome shotgun (WGS) entry which is preliminary data.</text>
</comment>
<dbReference type="PANTHER" id="PTHR22803">
    <property type="entry name" value="MANNOSE, PHOSPHOLIPASE, LECTIN RECEPTOR RELATED"/>
    <property type="match status" value="1"/>
</dbReference>
<feature type="signal peptide" evidence="1">
    <location>
        <begin position="1"/>
        <end position="19"/>
    </location>
</feature>
<accession>A0A4U5MMN6</accession>
<dbReference type="InterPro" id="IPR016186">
    <property type="entry name" value="C-type_lectin-like/link_sf"/>
</dbReference>